<dbReference type="InterPro" id="IPR014718">
    <property type="entry name" value="GH-type_carb-bd"/>
</dbReference>
<evidence type="ECO:0000256" key="6">
    <source>
        <dbReference type="SAM" id="MobiDB-lite"/>
    </source>
</evidence>
<accession>A0A9J9HEA7</accession>
<comment type="subcellular location">
    <subcellularLocation>
        <location evidence="1">Periplasm</location>
    </subcellularLocation>
</comment>
<dbReference type="EMBL" id="CP000699">
    <property type="protein sequence ID" value="ABQ69834.1"/>
    <property type="molecule type" value="Genomic_DNA"/>
</dbReference>
<feature type="region of interest" description="Disordered" evidence="6">
    <location>
        <begin position="1"/>
        <end position="86"/>
    </location>
</feature>
<feature type="compositionally biased region" description="Pro residues" evidence="6">
    <location>
        <begin position="15"/>
        <end position="27"/>
    </location>
</feature>
<name>A0A9J9HEA7_RHIWR</name>
<evidence type="ECO:0000256" key="3">
    <source>
        <dbReference type="ARBA" id="ARBA00009284"/>
    </source>
</evidence>
<feature type="compositionally biased region" description="Low complexity" evidence="6">
    <location>
        <begin position="142"/>
        <end position="156"/>
    </location>
</feature>
<keyword evidence="5" id="KW-0574">Periplasm</keyword>
<feature type="domain" description="Glucan biosynthesis periplasmic MdoG C-terminal" evidence="7">
    <location>
        <begin position="251"/>
        <end position="719"/>
    </location>
</feature>
<feature type="compositionally biased region" description="Basic and acidic residues" evidence="6">
    <location>
        <begin position="1"/>
        <end position="13"/>
    </location>
</feature>
<feature type="compositionally biased region" description="Basic and acidic residues" evidence="6">
    <location>
        <begin position="105"/>
        <end position="129"/>
    </location>
</feature>
<dbReference type="InterPro" id="IPR013783">
    <property type="entry name" value="Ig-like_fold"/>
</dbReference>
<evidence type="ECO:0000256" key="5">
    <source>
        <dbReference type="ARBA" id="ARBA00022764"/>
    </source>
</evidence>
<feature type="region of interest" description="Disordered" evidence="6">
    <location>
        <begin position="105"/>
        <end position="168"/>
    </location>
</feature>
<dbReference type="Proteomes" id="UP000001989">
    <property type="component" value="Chromosome"/>
</dbReference>
<dbReference type="Pfam" id="PF04349">
    <property type="entry name" value="MdoG"/>
    <property type="match status" value="1"/>
</dbReference>
<reference evidence="8 9" key="1">
    <citation type="journal article" date="2010" name="J. Bacteriol.">
        <title>Genome sequence of the dioxin-mineralizing bacterium Sphingomonas wittichii RW1.</title>
        <authorList>
            <person name="Miller T.R."/>
            <person name="Delcher A.L."/>
            <person name="Salzberg S.L."/>
            <person name="Saunders E."/>
            <person name="Detter J.C."/>
            <person name="Halden R.U."/>
        </authorList>
    </citation>
    <scope>NUCLEOTIDE SEQUENCE [LARGE SCALE GENOMIC DNA]</scope>
    <source>
        <strain evidence="9">DSM 6014 / CCUG 31198 / JCM 15750 / NBRC 105917 / EY 4224 / RW1</strain>
    </source>
</reference>
<evidence type="ECO:0000313" key="9">
    <source>
        <dbReference type="Proteomes" id="UP000001989"/>
    </source>
</evidence>
<dbReference type="GO" id="GO:0030246">
    <property type="term" value="F:carbohydrate binding"/>
    <property type="evidence" value="ECO:0007669"/>
    <property type="project" value="InterPro"/>
</dbReference>
<keyword evidence="9" id="KW-1185">Reference proteome</keyword>
<comment type="similarity">
    <text evidence="3">Belongs to the OpgD/OpgG family.</text>
</comment>
<dbReference type="GO" id="GO:0051274">
    <property type="term" value="P:beta-glucan biosynthetic process"/>
    <property type="evidence" value="ECO:0007669"/>
    <property type="project" value="TreeGrafter"/>
</dbReference>
<keyword evidence="4" id="KW-0732">Signal</keyword>
<dbReference type="GO" id="GO:0030288">
    <property type="term" value="C:outer membrane-bounded periplasmic space"/>
    <property type="evidence" value="ECO:0007669"/>
    <property type="project" value="TreeGrafter"/>
</dbReference>
<dbReference type="KEGG" id="swi:Swit_3488"/>
<evidence type="ECO:0000256" key="1">
    <source>
        <dbReference type="ARBA" id="ARBA00004418"/>
    </source>
</evidence>
<dbReference type="InterPro" id="IPR014756">
    <property type="entry name" value="Ig_E-set"/>
</dbReference>
<proteinExistence type="inferred from homology"/>
<organism evidence="8 9">
    <name type="scientific">Rhizorhabdus wittichii (strain DSM 6014 / CCUG 31198 / JCM 15750 / NBRC 105917 / EY 4224 / RW1)</name>
    <name type="common">Sphingomonas wittichii</name>
    <dbReference type="NCBI Taxonomy" id="392499"/>
    <lineage>
        <taxon>Bacteria</taxon>
        <taxon>Pseudomonadati</taxon>
        <taxon>Pseudomonadota</taxon>
        <taxon>Alphaproteobacteria</taxon>
        <taxon>Sphingomonadales</taxon>
        <taxon>Sphingomonadaceae</taxon>
        <taxon>Rhizorhabdus</taxon>
    </lineage>
</organism>
<evidence type="ECO:0000259" key="7">
    <source>
        <dbReference type="Pfam" id="PF04349"/>
    </source>
</evidence>
<dbReference type="InterPro" id="IPR014438">
    <property type="entry name" value="Glucan_biosyn_MdoG/MdoD"/>
</dbReference>
<dbReference type="InterPro" id="IPR007444">
    <property type="entry name" value="Glucan_biosyn_MdoG_C"/>
</dbReference>
<protein>
    <submittedName>
        <fullName evidence="8">Periplasmic glucan biosynthesis protein, MdoG</fullName>
    </submittedName>
</protein>
<dbReference type="AlphaFoldDB" id="A0A9J9HEA7"/>
<dbReference type="SUPFAM" id="SSF81296">
    <property type="entry name" value="E set domains"/>
    <property type="match status" value="1"/>
</dbReference>
<evidence type="ECO:0000313" key="8">
    <source>
        <dbReference type="EMBL" id="ABQ69834.1"/>
    </source>
</evidence>
<gene>
    <name evidence="8" type="ordered locus">Swit_3488</name>
</gene>
<dbReference type="SUPFAM" id="SSF74650">
    <property type="entry name" value="Galactose mutarotase-like"/>
    <property type="match status" value="1"/>
</dbReference>
<dbReference type="InterPro" id="IPR047675">
    <property type="entry name" value="Putative_zinc-bd"/>
</dbReference>
<dbReference type="Gene3D" id="2.60.40.10">
    <property type="entry name" value="Immunoglobulins"/>
    <property type="match status" value="1"/>
</dbReference>
<comment type="pathway">
    <text evidence="2">Glycan metabolism; osmoregulated periplasmic glucan (OPG) biosynthesis.</text>
</comment>
<dbReference type="Gene3D" id="2.70.98.10">
    <property type="match status" value="1"/>
</dbReference>
<dbReference type="InterPro" id="IPR011013">
    <property type="entry name" value="Gal_mutarotase_sf_dom"/>
</dbReference>
<dbReference type="NCBIfam" id="NF041373">
    <property type="entry name" value="HGG_STG"/>
    <property type="match status" value="1"/>
</dbReference>
<evidence type="ECO:0000256" key="4">
    <source>
        <dbReference type="ARBA" id="ARBA00022729"/>
    </source>
</evidence>
<dbReference type="PANTHER" id="PTHR30504">
    <property type="entry name" value="GLUCANS BIOSYNTHESIS PROTEIN"/>
    <property type="match status" value="1"/>
</dbReference>
<evidence type="ECO:0000256" key="2">
    <source>
        <dbReference type="ARBA" id="ARBA00005001"/>
    </source>
</evidence>
<dbReference type="PANTHER" id="PTHR30504:SF3">
    <property type="entry name" value="GLUCANS BIOSYNTHESIS PROTEIN D"/>
    <property type="match status" value="1"/>
</dbReference>
<sequence>MTPDRRAGRRAGDDPSPPILMPVPESAPEPASLSQAPRCGARTRSGAPCRSPAVQGRARCRMHGGKGGGAPRGNRNAWKHGAYSRRTLEIARILRATSPAAIRRMLRDEGGEGDARDEGTDAGKMKNERTTPCNGKEGPKEGPSAAASPAPGRPSGAPGGMADFRRPAPLQPSFSFDAYRNFRAAYGSGPYPVWTTGETKPNRTGMIDRRQSMALLGSVLAFGGTAWAAPRAAARDAAGASGRGRAAGEPFSWDWLKGHAAALARSRPTPMPKPDPRALANNYDAANRINFRPDRTIFADDGYGVRLFPLLKAAPVPVEISIVERGRARLIEHSEDMFQVGPGEGPEPHVLPGVAGFRVMNRGGVGDWLAFLGASYFRSSGPLHQYGLSARGLAIDTGIDGKEEFPAFTHFWLERTRVGITIYALLQGPSVVGAWRFGTRMEADAVVQDVSSAIWLRRDVERLGIAPLTSMFWYDEGNPQARADWRPEIHDSDGLLIHNRAGERLWRPLGNPPRPTINAFADPQGGSAFGLLQRDRAFDHYQDDGVFYEKRPGLWVEPVGDWGPGAVMLYEIPTAKETDDNIVAFWTPDRPATAGTSFTFDYRLRWLGGEPAAPALARVVDRWTGTAGRPGLEPIANARRLVVDFEGAGLKGLDRRSGVTAAVSVDQGRLLSVDAYPVVGQPGRWRMIADVTRSNRTANLRATLEKDGRALSETVIHQFY</sequence>
<dbReference type="GO" id="GO:0003824">
    <property type="term" value="F:catalytic activity"/>
    <property type="evidence" value="ECO:0007669"/>
    <property type="project" value="InterPro"/>
</dbReference>